<comment type="caution">
    <text evidence="1">The sequence shown here is derived from an EMBL/GenBank/DDBJ whole genome shotgun (WGS) entry which is preliminary data.</text>
</comment>
<accession>A0A4R1BMB6</accession>
<organism evidence="1 2">
    <name type="scientific">Rubrobacter taiwanensis</name>
    <dbReference type="NCBI Taxonomy" id="185139"/>
    <lineage>
        <taxon>Bacteria</taxon>
        <taxon>Bacillati</taxon>
        <taxon>Actinomycetota</taxon>
        <taxon>Rubrobacteria</taxon>
        <taxon>Rubrobacterales</taxon>
        <taxon>Rubrobacteraceae</taxon>
        <taxon>Rubrobacter</taxon>
    </lineage>
</organism>
<dbReference type="AlphaFoldDB" id="A0A4R1BMB6"/>
<dbReference type="InterPro" id="IPR010349">
    <property type="entry name" value="Asparaginase_II"/>
</dbReference>
<reference evidence="1 2" key="1">
    <citation type="submission" date="2019-03" db="EMBL/GenBank/DDBJ databases">
        <title>Whole genome sequence of a novel Rubrobacter taiwanensis strain, isolated from Yellowstone National Park.</title>
        <authorList>
            <person name="Freed S."/>
            <person name="Ramaley R.F."/>
            <person name="Kyndt J.A."/>
        </authorList>
    </citation>
    <scope>NUCLEOTIDE SEQUENCE [LARGE SCALE GENOMIC DNA]</scope>
    <source>
        <strain evidence="1 2">Yellowstone</strain>
    </source>
</reference>
<dbReference type="EMBL" id="SKBU01000011">
    <property type="protein sequence ID" value="TCJ18486.1"/>
    <property type="molecule type" value="Genomic_DNA"/>
</dbReference>
<evidence type="ECO:0000313" key="2">
    <source>
        <dbReference type="Proteomes" id="UP000295244"/>
    </source>
</evidence>
<protein>
    <submittedName>
        <fullName evidence="1">Asparaginase</fullName>
    </submittedName>
</protein>
<dbReference type="PANTHER" id="PTHR42110:SF1">
    <property type="entry name" value="L-ASPARAGINASE, PUTATIVE (AFU_ORTHOLOGUE AFUA_3G11890)-RELATED"/>
    <property type="match status" value="1"/>
</dbReference>
<dbReference type="Proteomes" id="UP000295244">
    <property type="component" value="Unassembled WGS sequence"/>
</dbReference>
<proteinExistence type="predicted"/>
<gene>
    <name evidence="1" type="ORF">E0L93_05570</name>
</gene>
<evidence type="ECO:0000313" key="1">
    <source>
        <dbReference type="EMBL" id="TCJ18486.1"/>
    </source>
</evidence>
<sequence length="320" mass="32731">MPLAAVRRGEILESVHRGRLVVADAAGEVLRFAGDPDGYVCLRSAAKPIQALPTVFTGAAGAYALTGEELAVTCASHGGEPRHVAAVRSILKKAGLSERHLRCGGHPPLHAPSARDLFRSGGEPSAVHDNCSGKHAGMLLACVHNGWDVGSYRSPDHPLQRLVLRTVARCCGAKPEEVRIGVDGCGVPVFALPLRGLAAGFARLATGNGLPEDLAEAAARVRAAMRAHPFMVAGTGRLDTEVMRAADLISKGGAEGVLAVGSPEGWGLAVKVSDGAGRAAGPAAAAALAEMGVKLPRTGALSPGITNRSGEVVGALEILF</sequence>
<dbReference type="OrthoDB" id="9780674at2"/>
<dbReference type="Pfam" id="PF06089">
    <property type="entry name" value="Asparaginase_II"/>
    <property type="match status" value="1"/>
</dbReference>
<name>A0A4R1BMB6_9ACTN</name>
<keyword evidence="2" id="KW-1185">Reference proteome</keyword>
<dbReference type="PANTHER" id="PTHR42110">
    <property type="entry name" value="L-ASPARAGINASE, PUTATIVE (AFU_ORTHOLOGUE AFUA_3G11890)-RELATED"/>
    <property type="match status" value="1"/>
</dbReference>